<gene>
    <name evidence="2" type="ORF">Dpo_4c01070</name>
</gene>
<dbReference type="PROSITE" id="PS50943">
    <property type="entry name" value="HTH_CROC1"/>
    <property type="match status" value="1"/>
</dbReference>
<dbReference type="AlphaFoldDB" id="S0FXW3"/>
<dbReference type="GO" id="GO:0003677">
    <property type="term" value="F:DNA binding"/>
    <property type="evidence" value="ECO:0007669"/>
    <property type="project" value="InterPro"/>
</dbReference>
<dbReference type="SUPFAM" id="SSF47413">
    <property type="entry name" value="lambda repressor-like DNA-binding domains"/>
    <property type="match status" value="1"/>
</dbReference>
<sequence>MVWKIISIFITFNRLDHRVETGGEVFRYMGNSDVKENHLKKIRIELGLTITALSRLANVSTKVISQTERMLTDPTQVTKSKIVKGLNEALSTNERKIDYSTVFPNDSF</sequence>
<evidence type="ECO:0000259" key="1">
    <source>
        <dbReference type="PROSITE" id="PS50943"/>
    </source>
</evidence>
<evidence type="ECO:0000313" key="2">
    <source>
        <dbReference type="EMBL" id="EMS79560.1"/>
    </source>
</evidence>
<dbReference type="InterPro" id="IPR001387">
    <property type="entry name" value="Cro/C1-type_HTH"/>
</dbReference>
<dbReference type="Proteomes" id="UP000014216">
    <property type="component" value="Unassembled WGS sequence"/>
</dbReference>
<keyword evidence="3" id="KW-1185">Reference proteome</keyword>
<dbReference type="Pfam" id="PF01381">
    <property type="entry name" value="HTH_3"/>
    <property type="match status" value="1"/>
</dbReference>
<reference evidence="2 3" key="1">
    <citation type="journal article" date="2013" name="Genome Announc.">
        <title>Draft Genome Sequence of Desulfotignum phosphitoxidans DSM 13687 Strain FiPS-3.</title>
        <authorList>
            <person name="Poehlein A."/>
            <person name="Daniel R."/>
            <person name="Simeonova D.D."/>
        </authorList>
    </citation>
    <scope>NUCLEOTIDE SEQUENCE [LARGE SCALE GENOMIC DNA]</scope>
    <source>
        <strain evidence="2 3">DSM 13687</strain>
    </source>
</reference>
<evidence type="ECO:0000313" key="3">
    <source>
        <dbReference type="Proteomes" id="UP000014216"/>
    </source>
</evidence>
<accession>S0FXW3</accession>
<comment type="caution">
    <text evidence="2">The sequence shown here is derived from an EMBL/GenBank/DDBJ whole genome shotgun (WGS) entry which is preliminary data.</text>
</comment>
<dbReference type="SMART" id="SM00530">
    <property type="entry name" value="HTH_XRE"/>
    <property type="match status" value="1"/>
</dbReference>
<feature type="domain" description="HTH cro/C1-type" evidence="1">
    <location>
        <begin position="39"/>
        <end position="93"/>
    </location>
</feature>
<dbReference type="CDD" id="cd00093">
    <property type="entry name" value="HTH_XRE"/>
    <property type="match status" value="1"/>
</dbReference>
<proteinExistence type="predicted"/>
<name>S0FXW3_9BACT</name>
<dbReference type="EMBL" id="APJX01000004">
    <property type="protein sequence ID" value="EMS79560.1"/>
    <property type="molecule type" value="Genomic_DNA"/>
</dbReference>
<organism evidence="2 3">
    <name type="scientific">Desulfotignum phosphitoxidans DSM 13687</name>
    <dbReference type="NCBI Taxonomy" id="1286635"/>
    <lineage>
        <taxon>Bacteria</taxon>
        <taxon>Pseudomonadati</taxon>
        <taxon>Thermodesulfobacteriota</taxon>
        <taxon>Desulfobacteria</taxon>
        <taxon>Desulfobacterales</taxon>
        <taxon>Desulfobacteraceae</taxon>
        <taxon>Desulfotignum</taxon>
    </lineage>
</organism>
<protein>
    <recommendedName>
        <fullName evidence="1">HTH cro/C1-type domain-containing protein</fullName>
    </recommendedName>
</protein>
<dbReference type="Gene3D" id="1.10.260.40">
    <property type="entry name" value="lambda repressor-like DNA-binding domains"/>
    <property type="match status" value="1"/>
</dbReference>
<dbReference type="InterPro" id="IPR010982">
    <property type="entry name" value="Lambda_DNA-bd_dom_sf"/>
</dbReference>